<keyword evidence="1" id="KW-0472">Membrane</keyword>
<keyword evidence="3" id="KW-1185">Reference proteome</keyword>
<keyword evidence="1" id="KW-0812">Transmembrane</keyword>
<proteinExistence type="predicted"/>
<evidence type="ECO:0000313" key="3">
    <source>
        <dbReference type="Proteomes" id="UP000031565"/>
    </source>
</evidence>
<dbReference type="Proteomes" id="UP000031565">
    <property type="component" value="Unassembled WGS sequence"/>
</dbReference>
<feature type="transmembrane region" description="Helical" evidence="1">
    <location>
        <begin position="5"/>
        <end position="22"/>
    </location>
</feature>
<gene>
    <name evidence="2" type="primary">yihN</name>
    <name evidence="2" type="ORF">SMSRO_SF016210</name>
</gene>
<sequence length="314" mass="35708">MIGTVIIAIAYLVFWLFENVWTESLGNWAFSTLVFIFSGLIFINCILLWKFVPNINHNSNQNNNFDIKELGKTLKNFKLWIVTLLIMGVYMYQSGLSIFVTFMQDALKILPIIVVVVGILRTYFFRFLFNAPAGKLADRTQKYILFIVIGLSLASLITITAISLPGYNETSFESLSSTWKIVIQTLIVILYLTLGIICWSLVTNRWATIYEINISQKEYAASVGLISFIAFSPDAWFWQIDSILLKHYGTETGYLTNKLANQISLTIITGIGLFASLAGVLLLLVLKKEKRQKQQLVTLEFLKKRTVNDNSSFF</sequence>
<organism evidence="2 3">
    <name type="scientific">Spiroplasma poulsonii</name>
    <dbReference type="NCBI Taxonomy" id="2138"/>
    <lineage>
        <taxon>Bacteria</taxon>
        <taxon>Bacillati</taxon>
        <taxon>Mycoplasmatota</taxon>
        <taxon>Mollicutes</taxon>
        <taxon>Entomoplasmatales</taxon>
        <taxon>Spiroplasmataceae</taxon>
        <taxon>Spiroplasma</taxon>
    </lineage>
</organism>
<name>A0A2P6FE77_9MOLU</name>
<feature type="transmembrane region" description="Helical" evidence="1">
    <location>
        <begin position="182"/>
        <end position="207"/>
    </location>
</feature>
<feature type="transmembrane region" description="Helical" evidence="1">
    <location>
        <begin position="143"/>
        <end position="162"/>
    </location>
</feature>
<reference evidence="2 3" key="1">
    <citation type="journal article" date="2015" name="MBio">
        <title>Genome sequence of the Drosophila melanogaster male-killing Spiroplasma strain MSRO endosymbiont.</title>
        <authorList>
            <person name="Paredes J.C."/>
            <person name="Herren J.K."/>
            <person name="Schupfer F."/>
            <person name="Marin R."/>
            <person name="Claverol S."/>
            <person name="Kuo C.H."/>
            <person name="Lemaitre B."/>
            <person name="Beven L."/>
        </authorList>
    </citation>
    <scope>NUCLEOTIDE SEQUENCE [LARGE SCALE GENOMIC DNA]</scope>
    <source>
        <strain evidence="2 3">MSRO</strain>
    </source>
</reference>
<feature type="transmembrane region" description="Helical" evidence="1">
    <location>
        <begin position="259"/>
        <end position="286"/>
    </location>
</feature>
<feature type="transmembrane region" description="Helical" evidence="1">
    <location>
        <begin position="219"/>
        <end position="239"/>
    </location>
</feature>
<feature type="transmembrane region" description="Helical" evidence="1">
    <location>
        <begin position="109"/>
        <end position="131"/>
    </location>
</feature>
<accession>A0A2P6FE77</accession>
<feature type="transmembrane region" description="Helical" evidence="1">
    <location>
        <begin position="79"/>
        <end position="103"/>
    </location>
</feature>
<dbReference type="STRING" id="2138.SMSRO_v1c15470"/>
<dbReference type="AlphaFoldDB" id="A0A2P6FE77"/>
<protein>
    <submittedName>
        <fullName evidence="2">Inner membrane protein YihN</fullName>
    </submittedName>
</protein>
<feature type="transmembrane region" description="Helical" evidence="1">
    <location>
        <begin position="28"/>
        <end position="49"/>
    </location>
</feature>
<keyword evidence="1" id="KW-1133">Transmembrane helix</keyword>
<dbReference type="InterPro" id="IPR036259">
    <property type="entry name" value="MFS_trans_sf"/>
</dbReference>
<dbReference type="EMBL" id="JTLV02000001">
    <property type="protein sequence ID" value="PQM31768.1"/>
    <property type="molecule type" value="Genomic_DNA"/>
</dbReference>
<comment type="caution">
    <text evidence="2">The sequence shown here is derived from an EMBL/GenBank/DDBJ whole genome shotgun (WGS) entry which is preliminary data.</text>
</comment>
<dbReference type="SUPFAM" id="SSF103473">
    <property type="entry name" value="MFS general substrate transporter"/>
    <property type="match status" value="1"/>
</dbReference>
<evidence type="ECO:0000256" key="1">
    <source>
        <dbReference type="SAM" id="Phobius"/>
    </source>
</evidence>
<evidence type="ECO:0000313" key="2">
    <source>
        <dbReference type="EMBL" id="PQM31768.1"/>
    </source>
</evidence>